<sequence length="1545" mass="175626">MGCSSSIVDKESIQPTTQVAMPIKNKKEDINVIQLVSQLETALSSGDFAKFNSTIFELKQNQLQLSYNCQNPIKIFGQLLNLLSSPDIQGMSSQIKKCVAHTSQIFLQQVYKDNKDGQKIDQATKQSWNDQIMIVRNLLNKLEVESTELEFELQCIEAGVKVLSLGQLDIKSLVLDFSTQVYSAIQAATQSDFSQIKQLCSSVISQLGQFGVNKLNEAWYLTVMANNYTQMLIQKDHNLIESIVDQLNQQRVEWHIMYAALDIIENYLETQSSPSQTVISLLSKLSVFESGLNAWKIREKVAQICIRNSTTQNIVDSLNQIYLTMLIAEQNPKVRKSLENPDYIRKQKTKLQQCWEQTQKEKEEQCMINQNQQLLAIQQQVQNNQEGSQSLYTDILQEAEDQLLKIQNVSKLIEVKSSVLDTLQSNVDKQKRQLDDIQKQLSKVEKLVCGRSLKEIIHHIFQQYDYQCQDWEAKLSLYVPEKGVRERKDVDDVSAGLDVDNEVLDFFESDTKRVMLIQGGAGTGKTIYCQYLLSTLVASRQLIPIYITLPQLQNWQNQMIEETLLELKINEVEIQKLRDSQKQIVFIIDGYDEIGIFKNLYAANNLQNWNCKAIFTCRSTHLANEQQYFKYFSPPKSDRSLTFQEFILIPFDDNQINDFLERYVSKQCQSKDSKLVWNDWRMYRQQIDSIPGLQDLVENRVILSMVVSVLPVIVQKRESTQNVEKLIALDLYEEFTKQWFEVEEERMMTNNVSTSITNLTVEYQKFALDLADKMSDSVKTVVEYNSLDKQSEWRRFFDPNDVKITTIRRGIPLNSSGRFYSFIHKSILEYFASKAGMQQFGQLINKADTKCQVNTKMVSDKGVLKFYAENIQRYPEFKKLLFSIIELSKTDERVKIAAANAITMLNLANVHFVEMDFTNIKIPNANLGLAMLYNSNFSGADLTNVNFQSAWLENVKFDGANMAETNFGKKAEIFASSEINCLKFSKAGDLLAISTGNQKNDDIATVQIWNTQTHELLQTYDHDHNATGLCFSPDSEILLSCSLDRTIKAWSISDNKIIKVITTDDDMEKIEFTPDGKFFLCTCGKTVHIYDNQYNLVRKLEGHSDKVWTASFNNDGTQIVSGSQDTTLKIWNTYTGENIATLIGHKGSIYQAIFSPHNSIIVSTSGDKTIKIWQTDTKQLVKTLAGHTGRVCSIAFSPNSKYIVTGGRDGKIKQWNIKTGDLLNTIDAHIRSIPAVQFSADGKIFVSGSRDMCIKFWDTASSSLIKQINQTHISEIQSVMYSHDNSFIVSCSTDATVKIWNAQTGVLMRSLEGHTDILWRTAISFDDKFILSASEDKTVKLWSVLSGECVKTFVLNSIVYSVDYSKNGAEFAIGCADGTMQIFNTKSDKAIKVLSTPKPIHCVKYSEDGTLIAFAGKDPVVKLFEVKTGKIVKEFAGLSNTVKRMHFKNGNIYAKDKSLRIRGWNIQSGAEIDSKEISKDIFGVFNNTMTNEVIRFESCIKCSSCETKKMIWVAGQYTLQLVGCSIKNVQNLSDDNLKLFQQYIQ</sequence>
<dbReference type="PROSITE" id="PS50082">
    <property type="entry name" value="WD_REPEATS_2"/>
    <property type="match status" value="7"/>
</dbReference>
<dbReference type="GO" id="GO:0016539">
    <property type="term" value="P:intein-mediated protein splicing"/>
    <property type="evidence" value="ECO:0007669"/>
    <property type="project" value="InterPro"/>
</dbReference>
<dbReference type="InterPro" id="IPR006141">
    <property type="entry name" value="Intein_N"/>
</dbReference>
<feature type="repeat" description="WD" evidence="3">
    <location>
        <begin position="1142"/>
        <end position="1183"/>
    </location>
</feature>
<dbReference type="Gene3D" id="3.40.50.300">
    <property type="entry name" value="P-loop containing nucleotide triphosphate hydrolases"/>
    <property type="match status" value="1"/>
</dbReference>
<dbReference type="InterPro" id="IPR020472">
    <property type="entry name" value="WD40_PAC1"/>
</dbReference>
<gene>
    <name evidence="7" type="ORF">HINF_LOCUS56292</name>
    <name evidence="6" type="ORF">HINF_LOCUS9635</name>
</gene>
<dbReference type="SMART" id="SM00320">
    <property type="entry name" value="WD40"/>
    <property type="match status" value="11"/>
</dbReference>
<evidence type="ECO:0000313" key="7">
    <source>
        <dbReference type="EMBL" id="CAL6073834.1"/>
    </source>
</evidence>
<evidence type="ECO:0000313" key="8">
    <source>
        <dbReference type="Proteomes" id="UP001642409"/>
    </source>
</evidence>
<dbReference type="SUPFAM" id="SSF50978">
    <property type="entry name" value="WD40 repeat-like"/>
    <property type="match status" value="2"/>
</dbReference>
<dbReference type="EMBL" id="CATOUU010000241">
    <property type="protein sequence ID" value="CAI9921990.1"/>
    <property type="molecule type" value="Genomic_DNA"/>
</dbReference>
<dbReference type="Gene3D" id="2.130.10.10">
    <property type="entry name" value="YVTN repeat-like/Quinoprotein amine dehydrogenase"/>
    <property type="match status" value="4"/>
</dbReference>
<feature type="repeat" description="WD" evidence="3">
    <location>
        <begin position="1100"/>
        <end position="1141"/>
    </location>
</feature>
<dbReference type="Gene3D" id="2.160.20.80">
    <property type="entry name" value="E3 ubiquitin-protein ligase SopA"/>
    <property type="match status" value="1"/>
</dbReference>
<dbReference type="PANTHER" id="PTHR19848">
    <property type="entry name" value="WD40 REPEAT PROTEIN"/>
    <property type="match status" value="1"/>
</dbReference>
<dbReference type="InterPro" id="IPR015943">
    <property type="entry name" value="WD40/YVTN_repeat-like_dom_sf"/>
</dbReference>
<keyword evidence="8" id="KW-1185">Reference proteome</keyword>
<feature type="coiled-coil region" evidence="4">
    <location>
        <begin position="420"/>
        <end position="447"/>
    </location>
</feature>
<dbReference type="Pfam" id="PF00805">
    <property type="entry name" value="Pentapeptide"/>
    <property type="match status" value="1"/>
</dbReference>
<proteinExistence type="predicted"/>
<accession>A0AA86NNH0</accession>
<organism evidence="6">
    <name type="scientific">Hexamita inflata</name>
    <dbReference type="NCBI Taxonomy" id="28002"/>
    <lineage>
        <taxon>Eukaryota</taxon>
        <taxon>Metamonada</taxon>
        <taxon>Diplomonadida</taxon>
        <taxon>Hexamitidae</taxon>
        <taxon>Hexamitinae</taxon>
        <taxon>Hexamita</taxon>
    </lineage>
</organism>
<comment type="caution">
    <text evidence="6">The sequence shown here is derived from an EMBL/GenBank/DDBJ whole genome shotgun (WGS) entry which is preliminary data.</text>
</comment>
<dbReference type="PROSITE" id="PS00678">
    <property type="entry name" value="WD_REPEATS_1"/>
    <property type="match status" value="2"/>
</dbReference>
<dbReference type="InterPro" id="IPR001680">
    <property type="entry name" value="WD40_rpt"/>
</dbReference>
<dbReference type="InterPro" id="IPR007111">
    <property type="entry name" value="NACHT_NTPase"/>
</dbReference>
<evidence type="ECO:0000259" key="5">
    <source>
        <dbReference type="Pfam" id="PF05729"/>
    </source>
</evidence>
<dbReference type="EMBL" id="CAXDID020000303">
    <property type="protein sequence ID" value="CAL6073834.1"/>
    <property type="molecule type" value="Genomic_DNA"/>
</dbReference>
<keyword evidence="2" id="KW-0677">Repeat</keyword>
<evidence type="ECO:0000256" key="1">
    <source>
        <dbReference type="ARBA" id="ARBA00022574"/>
    </source>
</evidence>
<protein>
    <submittedName>
        <fullName evidence="6">WD40 repeat protein</fullName>
    </submittedName>
    <submittedName>
        <fullName evidence="7">WD40_repeat protein</fullName>
    </submittedName>
</protein>
<evidence type="ECO:0000256" key="3">
    <source>
        <dbReference type="PROSITE-ProRule" id="PRU00221"/>
    </source>
</evidence>
<name>A0AA86NNH0_9EUKA</name>
<dbReference type="InterPro" id="IPR019775">
    <property type="entry name" value="WD40_repeat_CS"/>
</dbReference>
<dbReference type="InterPro" id="IPR027417">
    <property type="entry name" value="P-loop_NTPase"/>
</dbReference>
<dbReference type="PRINTS" id="PR00320">
    <property type="entry name" value="GPROTEINBRPT"/>
</dbReference>
<dbReference type="SUPFAM" id="SSF141571">
    <property type="entry name" value="Pentapeptide repeat-like"/>
    <property type="match status" value="1"/>
</dbReference>
<feature type="repeat" description="WD" evidence="3">
    <location>
        <begin position="1269"/>
        <end position="1310"/>
    </location>
</feature>
<dbReference type="Proteomes" id="UP001642409">
    <property type="component" value="Unassembled WGS sequence"/>
</dbReference>
<evidence type="ECO:0000313" key="6">
    <source>
        <dbReference type="EMBL" id="CAI9921990.1"/>
    </source>
</evidence>
<reference evidence="6" key="1">
    <citation type="submission" date="2023-06" db="EMBL/GenBank/DDBJ databases">
        <authorList>
            <person name="Kurt Z."/>
        </authorList>
    </citation>
    <scope>NUCLEOTIDE SEQUENCE</scope>
</reference>
<feature type="repeat" description="WD" evidence="3">
    <location>
        <begin position="1226"/>
        <end position="1267"/>
    </location>
</feature>
<dbReference type="PROSITE" id="PS50294">
    <property type="entry name" value="WD_REPEATS_REGION"/>
    <property type="match status" value="7"/>
</dbReference>
<feature type="repeat" description="WD" evidence="3">
    <location>
        <begin position="1184"/>
        <end position="1225"/>
    </location>
</feature>
<reference evidence="7 8" key="2">
    <citation type="submission" date="2024-07" db="EMBL/GenBank/DDBJ databases">
        <authorList>
            <person name="Akdeniz Z."/>
        </authorList>
    </citation>
    <scope>NUCLEOTIDE SEQUENCE [LARGE SCALE GENOMIC DNA]</scope>
</reference>
<dbReference type="PROSITE" id="PS50817">
    <property type="entry name" value="INTEIN_N_TER"/>
    <property type="match status" value="1"/>
</dbReference>
<dbReference type="InterPro" id="IPR036322">
    <property type="entry name" value="WD40_repeat_dom_sf"/>
</dbReference>
<dbReference type="SUPFAM" id="SSF52540">
    <property type="entry name" value="P-loop containing nucleoside triphosphate hydrolases"/>
    <property type="match status" value="1"/>
</dbReference>
<feature type="repeat" description="WD" evidence="3">
    <location>
        <begin position="1311"/>
        <end position="1352"/>
    </location>
</feature>
<dbReference type="CDD" id="cd00200">
    <property type="entry name" value="WD40"/>
    <property type="match status" value="1"/>
</dbReference>
<feature type="domain" description="NACHT" evidence="5">
    <location>
        <begin position="513"/>
        <end position="663"/>
    </location>
</feature>
<keyword evidence="1 3" id="KW-0853">WD repeat</keyword>
<dbReference type="InterPro" id="IPR001646">
    <property type="entry name" value="5peptide_repeat"/>
</dbReference>
<dbReference type="Pfam" id="PF00400">
    <property type="entry name" value="WD40"/>
    <property type="match status" value="8"/>
</dbReference>
<keyword evidence="4" id="KW-0175">Coiled coil</keyword>
<feature type="repeat" description="WD" evidence="3">
    <location>
        <begin position="1019"/>
        <end position="1060"/>
    </location>
</feature>
<evidence type="ECO:0000256" key="2">
    <source>
        <dbReference type="ARBA" id="ARBA00022737"/>
    </source>
</evidence>
<dbReference type="SUPFAM" id="SSF50960">
    <property type="entry name" value="TolB, C-terminal domain"/>
    <property type="match status" value="1"/>
</dbReference>
<dbReference type="PANTHER" id="PTHR19848:SF8">
    <property type="entry name" value="F-BOX AND WD REPEAT DOMAIN CONTAINING 7"/>
    <property type="match status" value="1"/>
</dbReference>
<evidence type="ECO:0000256" key="4">
    <source>
        <dbReference type="SAM" id="Coils"/>
    </source>
</evidence>
<dbReference type="Pfam" id="PF05729">
    <property type="entry name" value="NACHT"/>
    <property type="match status" value="1"/>
</dbReference>